<evidence type="ECO:0000313" key="2">
    <source>
        <dbReference type="Proteomes" id="UP001215598"/>
    </source>
</evidence>
<feature type="non-terminal residue" evidence="1">
    <location>
        <position position="1"/>
    </location>
</feature>
<dbReference type="EMBL" id="JARKIB010000460">
    <property type="protein sequence ID" value="KAJ7706481.1"/>
    <property type="molecule type" value="Genomic_DNA"/>
</dbReference>
<dbReference type="AlphaFoldDB" id="A0AAD7GVW0"/>
<reference evidence="1" key="1">
    <citation type="submission" date="2023-03" db="EMBL/GenBank/DDBJ databases">
        <title>Massive genome expansion in bonnet fungi (Mycena s.s.) driven by repeated elements and novel gene families across ecological guilds.</title>
        <authorList>
            <consortium name="Lawrence Berkeley National Laboratory"/>
            <person name="Harder C.B."/>
            <person name="Miyauchi S."/>
            <person name="Viragh M."/>
            <person name="Kuo A."/>
            <person name="Thoen E."/>
            <person name="Andreopoulos B."/>
            <person name="Lu D."/>
            <person name="Skrede I."/>
            <person name="Drula E."/>
            <person name="Henrissat B."/>
            <person name="Morin E."/>
            <person name="Kohler A."/>
            <person name="Barry K."/>
            <person name="LaButti K."/>
            <person name="Morin E."/>
            <person name="Salamov A."/>
            <person name="Lipzen A."/>
            <person name="Mereny Z."/>
            <person name="Hegedus B."/>
            <person name="Baldrian P."/>
            <person name="Stursova M."/>
            <person name="Weitz H."/>
            <person name="Taylor A."/>
            <person name="Grigoriev I.V."/>
            <person name="Nagy L.G."/>
            <person name="Martin F."/>
            <person name="Kauserud H."/>
        </authorList>
    </citation>
    <scope>NUCLEOTIDE SEQUENCE</scope>
    <source>
        <strain evidence="1">CBHHK182m</strain>
    </source>
</reference>
<sequence>NTPSTPPTLGNLESLTALEQPILTARSASYLPPTMLYYPTVAIARAYLKPNIAMSVAHEDELRLETRHAWEQRRREHQEIWRTNPTYLMTVPEPVVIWLNRKENAFELKSRPWATLGAGDEIECFGVLVGTWRLTDKRDRRREWSTKKHRRLQEWVYCLVENLETGQETHVKMPAEFYYPATLTMRVTASLRKLGSLFTRHPL</sequence>
<accession>A0AAD7GVW0</accession>
<dbReference type="Proteomes" id="UP001215598">
    <property type="component" value="Unassembled WGS sequence"/>
</dbReference>
<name>A0AAD7GVW0_9AGAR</name>
<keyword evidence="2" id="KW-1185">Reference proteome</keyword>
<gene>
    <name evidence="1" type="ORF">B0H16DRAFT_1826225</name>
</gene>
<proteinExistence type="predicted"/>
<comment type="caution">
    <text evidence="1">The sequence shown here is derived from an EMBL/GenBank/DDBJ whole genome shotgun (WGS) entry which is preliminary data.</text>
</comment>
<organism evidence="1 2">
    <name type="scientific">Mycena metata</name>
    <dbReference type="NCBI Taxonomy" id="1033252"/>
    <lineage>
        <taxon>Eukaryota</taxon>
        <taxon>Fungi</taxon>
        <taxon>Dikarya</taxon>
        <taxon>Basidiomycota</taxon>
        <taxon>Agaricomycotina</taxon>
        <taxon>Agaricomycetes</taxon>
        <taxon>Agaricomycetidae</taxon>
        <taxon>Agaricales</taxon>
        <taxon>Marasmiineae</taxon>
        <taxon>Mycenaceae</taxon>
        <taxon>Mycena</taxon>
    </lineage>
</organism>
<evidence type="ECO:0000313" key="1">
    <source>
        <dbReference type="EMBL" id="KAJ7706481.1"/>
    </source>
</evidence>
<protein>
    <submittedName>
        <fullName evidence="1">Uncharacterized protein</fullName>
    </submittedName>
</protein>